<dbReference type="AlphaFoldDB" id="A0A381N7K1"/>
<dbReference type="GO" id="GO:0004798">
    <property type="term" value="F:dTMP kinase activity"/>
    <property type="evidence" value="ECO:0007669"/>
    <property type="project" value="UniProtKB-EC"/>
</dbReference>
<dbReference type="PANTHER" id="PTHR10344">
    <property type="entry name" value="THYMIDYLATE KINASE"/>
    <property type="match status" value="1"/>
</dbReference>
<comment type="similarity">
    <text evidence="1">Belongs to the thymidylate kinase family.</text>
</comment>
<evidence type="ECO:0000256" key="4">
    <source>
        <dbReference type="ARBA" id="ARBA00022727"/>
    </source>
</evidence>
<keyword evidence="4" id="KW-0545">Nucleotide biosynthesis</keyword>
<evidence type="ECO:0000256" key="2">
    <source>
        <dbReference type="ARBA" id="ARBA00012980"/>
    </source>
</evidence>
<feature type="domain" description="Thymidylate kinase-like" evidence="9">
    <location>
        <begin position="2"/>
        <end position="152"/>
    </location>
</feature>
<dbReference type="GO" id="GO:0006233">
    <property type="term" value="P:dTDP biosynthetic process"/>
    <property type="evidence" value="ECO:0007669"/>
    <property type="project" value="InterPro"/>
</dbReference>
<keyword evidence="6" id="KW-0418">Kinase</keyword>
<dbReference type="InterPro" id="IPR018094">
    <property type="entry name" value="Thymidylate_kinase"/>
</dbReference>
<dbReference type="InterPro" id="IPR039430">
    <property type="entry name" value="Thymidylate_kin-like_dom"/>
</dbReference>
<dbReference type="GO" id="GO:0005829">
    <property type="term" value="C:cytosol"/>
    <property type="evidence" value="ECO:0007669"/>
    <property type="project" value="TreeGrafter"/>
</dbReference>
<gene>
    <name evidence="10" type="ORF">METZ01_LOCUS3460</name>
</gene>
<dbReference type="CDD" id="cd01672">
    <property type="entry name" value="TMPK"/>
    <property type="match status" value="1"/>
</dbReference>
<name>A0A381N7K1_9ZZZZ</name>
<evidence type="ECO:0000256" key="3">
    <source>
        <dbReference type="ARBA" id="ARBA00022679"/>
    </source>
</evidence>
<accession>A0A381N7K1</accession>
<dbReference type="HAMAP" id="MF_00165">
    <property type="entry name" value="Thymidylate_kinase"/>
    <property type="match status" value="1"/>
</dbReference>
<dbReference type="SUPFAM" id="SSF52540">
    <property type="entry name" value="P-loop containing nucleoside triphosphate hydrolases"/>
    <property type="match status" value="1"/>
</dbReference>
<dbReference type="EC" id="2.7.4.9" evidence="2"/>
<evidence type="ECO:0000256" key="7">
    <source>
        <dbReference type="ARBA" id="ARBA00022840"/>
    </source>
</evidence>
<sequence>MSEKIRTILLDKENIELYSNAESLLFAAARAQLTAEQIKPAITKGEFVICDRFTDSTIAYQGYGRGLNINNLELINTIATDGLIPDITFILDIDPQKATERLKTVNPDRMEAAGIDFFKKIRQGYCQIREQNQSRCIVINGEKPQKDISKEIHHIIMERFKKELTCSY</sequence>
<dbReference type="Pfam" id="PF02223">
    <property type="entry name" value="Thymidylate_kin"/>
    <property type="match status" value="1"/>
</dbReference>
<evidence type="ECO:0000256" key="5">
    <source>
        <dbReference type="ARBA" id="ARBA00022741"/>
    </source>
</evidence>
<dbReference type="Gene3D" id="3.40.50.300">
    <property type="entry name" value="P-loop containing nucleotide triphosphate hydrolases"/>
    <property type="match status" value="1"/>
</dbReference>
<dbReference type="EMBL" id="UINC01000178">
    <property type="protein sequence ID" value="SUZ50606.1"/>
    <property type="molecule type" value="Genomic_DNA"/>
</dbReference>
<dbReference type="PROSITE" id="PS01331">
    <property type="entry name" value="THYMIDYLATE_KINASE"/>
    <property type="match status" value="1"/>
</dbReference>
<reference evidence="10" key="1">
    <citation type="submission" date="2018-05" db="EMBL/GenBank/DDBJ databases">
        <authorList>
            <person name="Lanie J.A."/>
            <person name="Ng W.-L."/>
            <person name="Kazmierczak K.M."/>
            <person name="Andrzejewski T.M."/>
            <person name="Davidsen T.M."/>
            <person name="Wayne K.J."/>
            <person name="Tettelin H."/>
            <person name="Glass J.I."/>
            <person name="Rusch D."/>
            <person name="Podicherti R."/>
            <person name="Tsui H.-C.T."/>
            <person name="Winkler M.E."/>
        </authorList>
    </citation>
    <scope>NUCLEOTIDE SEQUENCE</scope>
</reference>
<dbReference type="NCBIfam" id="TIGR00041">
    <property type="entry name" value="DTMP_kinase"/>
    <property type="match status" value="1"/>
</dbReference>
<proteinExistence type="inferred from homology"/>
<evidence type="ECO:0000259" key="9">
    <source>
        <dbReference type="Pfam" id="PF02223"/>
    </source>
</evidence>
<evidence type="ECO:0000256" key="1">
    <source>
        <dbReference type="ARBA" id="ARBA00009776"/>
    </source>
</evidence>
<evidence type="ECO:0000256" key="8">
    <source>
        <dbReference type="ARBA" id="ARBA00048743"/>
    </source>
</evidence>
<dbReference type="GO" id="GO:0006227">
    <property type="term" value="P:dUDP biosynthetic process"/>
    <property type="evidence" value="ECO:0007669"/>
    <property type="project" value="TreeGrafter"/>
</dbReference>
<protein>
    <recommendedName>
        <fullName evidence="2">dTMP kinase</fullName>
        <ecNumber evidence="2">2.7.4.9</ecNumber>
    </recommendedName>
</protein>
<keyword evidence="5" id="KW-0547">Nucleotide-binding</keyword>
<evidence type="ECO:0000313" key="10">
    <source>
        <dbReference type="EMBL" id="SUZ50606.1"/>
    </source>
</evidence>
<organism evidence="10">
    <name type="scientific">marine metagenome</name>
    <dbReference type="NCBI Taxonomy" id="408172"/>
    <lineage>
        <taxon>unclassified sequences</taxon>
        <taxon>metagenomes</taxon>
        <taxon>ecological metagenomes</taxon>
    </lineage>
</organism>
<dbReference type="InterPro" id="IPR018095">
    <property type="entry name" value="Thymidylate_kin_CS"/>
</dbReference>
<keyword evidence="3" id="KW-0808">Transferase</keyword>
<evidence type="ECO:0000256" key="6">
    <source>
        <dbReference type="ARBA" id="ARBA00022777"/>
    </source>
</evidence>
<dbReference type="GO" id="GO:0005524">
    <property type="term" value="F:ATP binding"/>
    <property type="evidence" value="ECO:0007669"/>
    <property type="project" value="UniProtKB-KW"/>
</dbReference>
<dbReference type="PANTHER" id="PTHR10344:SF4">
    <property type="entry name" value="UMP-CMP KINASE 2, MITOCHONDRIAL"/>
    <property type="match status" value="1"/>
</dbReference>
<comment type="catalytic activity">
    <reaction evidence="8">
        <text>dTMP + ATP = dTDP + ADP</text>
        <dbReference type="Rhea" id="RHEA:13517"/>
        <dbReference type="ChEBI" id="CHEBI:30616"/>
        <dbReference type="ChEBI" id="CHEBI:58369"/>
        <dbReference type="ChEBI" id="CHEBI:63528"/>
        <dbReference type="ChEBI" id="CHEBI:456216"/>
        <dbReference type="EC" id="2.7.4.9"/>
    </reaction>
</comment>
<keyword evidence="7" id="KW-0067">ATP-binding</keyword>
<dbReference type="GO" id="GO:0006235">
    <property type="term" value="P:dTTP biosynthetic process"/>
    <property type="evidence" value="ECO:0007669"/>
    <property type="project" value="TreeGrafter"/>
</dbReference>
<dbReference type="InterPro" id="IPR027417">
    <property type="entry name" value="P-loop_NTPase"/>
</dbReference>